<organism evidence="2 3">
    <name type="scientific">Mycolicibacterium gilvum</name>
    <dbReference type="NCBI Taxonomy" id="1804"/>
    <lineage>
        <taxon>Bacteria</taxon>
        <taxon>Bacillati</taxon>
        <taxon>Actinomycetota</taxon>
        <taxon>Actinomycetes</taxon>
        <taxon>Mycobacteriales</taxon>
        <taxon>Mycobacteriaceae</taxon>
        <taxon>Mycolicibacterium</taxon>
    </lineage>
</organism>
<reference evidence="2 3" key="1">
    <citation type="submission" date="2018-06" db="EMBL/GenBank/DDBJ databases">
        <authorList>
            <consortium name="Pathogen Informatics"/>
            <person name="Doyle S."/>
        </authorList>
    </citation>
    <scope>NUCLEOTIDE SEQUENCE [LARGE SCALE GENOMIC DNA]</scope>
    <source>
        <strain evidence="2 3">NCTC10742</strain>
    </source>
</reference>
<keyword evidence="1" id="KW-0812">Transmembrane</keyword>
<feature type="transmembrane region" description="Helical" evidence="1">
    <location>
        <begin position="7"/>
        <end position="24"/>
    </location>
</feature>
<gene>
    <name evidence="2" type="ORF">NCTC10742_02338</name>
</gene>
<keyword evidence="1" id="KW-0472">Membrane</keyword>
<evidence type="ECO:0000256" key="1">
    <source>
        <dbReference type="SAM" id="Phobius"/>
    </source>
</evidence>
<keyword evidence="1" id="KW-1133">Transmembrane helix</keyword>
<dbReference type="EMBL" id="UGQM01000001">
    <property type="protein sequence ID" value="STZ43121.1"/>
    <property type="molecule type" value="Genomic_DNA"/>
</dbReference>
<evidence type="ECO:0000313" key="3">
    <source>
        <dbReference type="Proteomes" id="UP000254291"/>
    </source>
</evidence>
<accession>A0A378SKJ5</accession>
<dbReference type="Proteomes" id="UP000254291">
    <property type="component" value="Unassembled WGS sequence"/>
</dbReference>
<proteinExistence type="predicted"/>
<protein>
    <submittedName>
        <fullName evidence="2">Uncharacterized protein</fullName>
    </submittedName>
</protein>
<sequence length="58" mass="5953">MKNASIVMLAGVLYLYLVFGFYVVHTTGSAAGLAEIGNAKLAWVGVAALAVAAGARRK</sequence>
<evidence type="ECO:0000313" key="2">
    <source>
        <dbReference type="EMBL" id="STZ43121.1"/>
    </source>
</evidence>
<dbReference type="AlphaFoldDB" id="A0A378SKJ5"/>
<dbReference type="RefSeq" id="WP_172527673.1">
    <property type="nucleotide sequence ID" value="NZ_JACKST010000134.1"/>
</dbReference>
<name>A0A378SKJ5_9MYCO</name>
<feature type="transmembrane region" description="Helical" evidence="1">
    <location>
        <begin position="36"/>
        <end position="55"/>
    </location>
</feature>